<dbReference type="Pfam" id="PF25212">
    <property type="entry name" value="HVO_A0114"/>
    <property type="match status" value="1"/>
</dbReference>
<reference evidence="1 2" key="1">
    <citation type="submission" date="2020-03" db="EMBL/GenBank/DDBJ databases">
        <title>Genomic Encyclopedia of Type Strains, Phase IV (KMG-IV): sequencing the most valuable type-strain genomes for metagenomic binning, comparative biology and taxonomic classification.</title>
        <authorList>
            <person name="Goeker M."/>
        </authorList>
    </citation>
    <scope>NUCLEOTIDE SEQUENCE [LARGE SCALE GENOMIC DNA]</scope>
    <source>
        <strain evidence="1 2">DSM 19867</strain>
    </source>
</reference>
<accession>A0A846N5U7</accession>
<dbReference type="InterPro" id="IPR036390">
    <property type="entry name" value="WH_DNA-bd_sf"/>
</dbReference>
<dbReference type="EMBL" id="JAASRM010000001">
    <property type="protein sequence ID" value="NIK90407.1"/>
    <property type="molecule type" value="Genomic_DNA"/>
</dbReference>
<evidence type="ECO:0000313" key="1">
    <source>
        <dbReference type="EMBL" id="NIK90407.1"/>
    </source>
</evidence>
<sequence length="117" mass="12796">MDAQIKTVTLGVADRKEVSRRAVEALKGRPQGAFISFATPELLFSLLTAKRWEILRAMTSAGALSIRETARRVSRDVKAVHGDVTALLNAGLLQKTESGQVEFPFDAIKVDVMLRGE</sequence>
<proteinExistence type="predicted"/>
<protein>
    <submittedName>
        <fullName evidence="1">Putative transcriptional regulator</fullName>
    </submittedName>
</protein>
<evidence type="ECO:0000313" key="2">
    <source>
        <dbReference type="Proteomes" id="UP000570514"/>
    </source>
</evidence>
<dbReference type="SUPFAM" id="SSF46785">
    <property type="entry name" value="Winged helix' DNA-binding domain"/>
    <property type="match status" value="1"/>
</dbReference>
<organism evidence="1 2">
    <name type="scientific">Rhizomicrobium palustre</name>
    <dbReference type="NCBI Taxonomy" id="189966"/>
    <lineage>
        <taxon>Bacteria</taxon>
        <taxon>Pseudomonadati</taxon>
        <taxon>Pseudomonadota</taxon>
        <taxon>Alphaproteobacteria</taxon>
        <taxon>Micropepsales</taxon>
        <taxon>Micropepsaceae</taxon>
        <taxon>Rhizomicrobium</taxon>
    </lineage>
</organism>
<dbReference type="AlphaFoldDB" id="A0A846N5U7"/>
<name>A0A846N5U7_9PROT</name>
<keyword evidence="2" id="KW-1185">Reference proteome</keyword>
<gene>
    <name evidence="1" type="ORF">FHS83_003725</name>
</gene>
<dbReference type="Proteomes" id="UP000570514">
    <property type="component" value="Unassembled WGS sequence"/>
</dbReference>
<comment type="caution">
    <text evidence="1">The sequence shown here is derived from an EMBL/GenBank/DDBJ whole genome shotgun (WGS) entry which is preliminary data.</text>
</comment>